<dbReference type="InterPro" id="IPR035291">
    <property type="entry name" value="DUF5354"/>
</dbReference>
<name>B6IM52_CAEBR</name>
<dbReference type="Pfam" id="PF17305">
    <property type="entry name" value="DUF5354"/>
    <property type="match status" value="1"/>
</dbReference>
<keyword evidence="2" id="KW-1185">Reference proteome</keyword>
<evidence type="ECO:0000313" key="2">
    <source>
        <dbReference type="Proteomes" id="UP000008549"/>
    </source>
</evidence>
<dbReference type="InParanoid" id="B6IM52"/>
<accession>B6IM52</accession>
<dbReference type="KEGG" id="cbr:CBG_27991"/>
<sequence length="52" mass="5944">MIAFKRVTDSTPPDTPSHTSIRWLCKIDGCNLPKGFITFFDLNNLPIPETFF</sequence>
<dbReference type="PANTHER" id="PTHR31712">
    <property type="entry name" value="DIETARY RESTRICTION OVER EXPRESSED"/>
    <property type="match status" value="1"/>
</dbReference>
<organism evidence="1 2">
    <name type="scientific">Caenorhabditis briggsae</name>
    <dbReference type="NCBI Taxonomy" id="6238"/>
    <lineage>
        <taxon>Eukaryota</taxon>
        <taxon>Metazoa</taxon>
        <taxon>Ecdysozoa</taxon>
        <taxon>Nematoda</taxon>
        <taxon>Chromadorea</taxon>
        <taxon>Rhabditida</taxon>
        <taxon>Rhabditina</taxon>
        <taxon>Rhabditomorpha</taxon>
        <taxon>Rhabditoidea</taxon>
        <taxon>Rhabditidae</taxon>
        <taxon>Peloderinae</taxon>
        <taxon>Caenorhabditis</taxon>
    </lineage>
</organism>
<dbReference type="CTD" id="68919440"/>
<dbReference type="PANTHER" id="PTHR31712:SF0">
    <property type="entry name" value="DIETARY RESTRICTION OVER EXPRESSED-RELATED"/>
    <property type="match status" value="1"/>
</dbReference>
<evidence type="ECO:0000313" key="1">
    <source>
        <dbReference type="EMBL" id="CAS00982.1"/>
    </source>
</evidence>
<reference evidence="1 2" key="1">
    <citation type="journal article" date="2003" name="PLoS Biol.">
        <title>The genome sequence of Caenorhabditis briggsae: a platform for comparative genomics.</title>
        <authorList>
            <person name="Stein L.D."/>
            <person name="Bao Z."/>
            <person name="Blasiar D."/>
            <person name="Blumenthal T."/>
            <person name="Brent M.R."/>
            <person name="Chen N."/>
            <person name="Chinwalla A."/>
            <person name="Clarke L."/>
            <person name="Clee C."/>
            <person name="Coghlan A."/>
            <person name="Coulson A."/>
            <person name="D'Eustachio P."/>
            <person name="Fitch D.H."/>
            <person name="Fulton L.A."/>
            <person name="Fulton R.E."/>
            <person name="Griffiths-Jones S."/>
            <person name="Harris T.W."/>
            <person name="Hillier L.W."/>
            <person name="Kamath R."/>
            <person name="Kuwabara P.E."/>
            <person name="Mardis E.R."/>
            <person name="Marra M.A."/>
            <person name="Miner T.L."/>
            <person name="Minx P."/>
            <person name="Mullikin J.C."/>
            <person name="Plumb R.W."/>
            <person name="Rogers J."/>
            <person name="Schein J.E."/>
            <person name="Sohrmann M."/>
            <person name="Spieth J."/>
            <person name="Stajich J.E."/>
            <person name="Wei C."/>
            <person name="Willey D."/>
            <person name="Wilson R.K."/>
            <person name="Durbin R."/>
            <person name="Waterston R.H."/>
        </authorList>
    </citation>
    <scope>NUCLEOTIDE SEQUENCE [LARGE SCALE GENOMIC DNA]</scope>
    <source>
        <strain evidence="1 2">AF16</strain>
    </source>
</reference>
<proteinExistence type="predicted"/>
<reference evidence="1 2" key="2">
    <citation type="journal article" date="2011" name="PLoS Genet.">
        <title>Caenorhabditis briggsae recombinant inbred line genotypes reveal inter-strain incompatibility and the evolution of recombination.</title>
        <authorList>
            <person name="Ross J.A."/>
            <person name="Koboldt D.C."/>
            <person name="Staisch J.E."/>
            <person name="Chamberlin H.M."/>
            <person name="Gupta B.P."/>
            <person name="Miller R.D."/>
            <person name="Baird S.E."/>
            <person name="Haag E.S."/>
        </authorList>
    </citation>
    <scope>NUCLEOTIDE SEQUENCE [LARGE SCALE GENOMIC DNA]</scope>
    <source>
        <strain evidence="1 2">AF16</strain>
    </source>
</reference>
<protein>
    <submittedName>
        <fullName evidence="1">Protein CBG27991</fullName>
    </submittedName>
</protein>
<dbReference type="GeneID" id="68919440"/>
<dbReference type="HOGENOM" id="CLU_3089254_0_0_1"/>
<dbReference type="Proteomes" id="UP000008549">
    <property type="component" value="Unassembled WGS sequence"/>
</dbReference>
<dbReference type="RefSeq" id="XP_045100539.1">
    <property type="nucleotide sequence ID" value="XM_045240369.1"/>
</dbReference>
<gene>
    <name evidence="1" type="ORF">CBG27991</name>
    <name evidence="1" type="ORF">CBG_27991</name>
</gene>
<dbReference type="EMBL" id="HE601156">
    <property type="protein sequence ID" value="CAS00982.1"/>
    <property type="molecule type" value="Genomic_DNA"/>
</dbReference>
<dbReference type="AlphaFoldDB" id="B6IM52"/>